<keyword evidence="2" id="KW-1185">Reference proteome</keyword>
<comment type="caution">
    <text evidence="1">The sequence shown here is derived from an EMBL/GenBank/DDBJ whole genome shotgun (WGS) entry which is preliminary data.</text>
</comment>
<gene>
    <name evidence="1" type="ORF">KUDE01_031491</name>
</gene>
<dbReference type="AlphaFoldDB" id="A0AAD9BKI1"/>
<proteinExistence type="predicted"/>
<evidence type="ECO:0000313" key="2">
    <source>
        <dbReference type="Proteomes" id="UP001228049"/>
    </source>
</evidence>
<dbReference type="Proteomes" id="UP001228049">
    <property type="component" value="Unassembled WGS sequence"/>
</dbReference>
<organism evidence="1 2">
    <name type="scientific">Dissostichus eleginoides</name>
    <name type="common">Patagonian toothfish</name>
    <name type="synonym">Dissostichus amissus</name>
    <dbReference type="NCBI Taxonomy" id="100907"/>
    <lineage>
        <taxon>Eukaryota</taxon>
        <taxon>Metazoa</taxon>
        <taxon>Chordata</taxon>
        <taxon>Craniata</taxon>
        <taxon>Vertebrata</taxon>
        <taxon>Euteleostomi</taxon>
        <taxon>Actinopterygii</taxon>
        <taxon>Neopterygii</taxon>
        <taxon>Teleostei</taxon>
        <taxon>Neoteleostei</taxon>
        <taxon>Acanthomorphata</taxon>
        <taxon>Eupercaria</taxon>
        <taxon>Perciformes</taxon>
        <taxon>Notothenioidei</taxon>
        <taxon>Nototheniidae</taxon>
        <taxon>Dissostichus</taxon>
    </lineage>
</organism>
<dbReference type="EMBL" id="JASDAP010000021">
    <property type="protein sequence ID" value="KAK1885296.1"/>
    <property type="molecule type" value="Genomic_DNA"/>
</dbReference>
<dbReference type="PANTHER" id="PTHR47510">
    <property type="entry name" value="REVERSE TRANSCRIPTASE DOMAIN-CONTAINING PROTEIN"/>
    <property type="match status" value="1"/>
</dbReference>
<dbReference type="PANTHER" id="PTHR47510:SF3">
    <property type="entry name" value="ENDO_EXONUCLEASE_PHOSPHATASE DOMAIN-CONTAINING PROTEIN"/>
    <property type="match status" value="1"/>
</dbReference>
<name>A0AAD9BKI1_DISEL</name>
<reference evidence="1" key="1">
    <citation type="submission" date="2023-04" db="EMBL/GenBank/DDBJ databases">
        <title>Chromosome-level genome of Chaenocephalus aceratus.</title>
        <authorList>
            <person name="Park H."/>
        </authorList>
    </citation>
    <scope>NUCLEOTIDE SEQUENCE</scope>
    <source>
        <strain evidence="1">DE</strain>
        <tissue evidence="1">Muscle</tissue>
    </source>
</reference>
<accession>A0AAD9BKI1</accession>
<protein>
    <submittedName>
        <fullName evidence="1">Acyl-CoA synthetase short-chain family member 3 mitochondrial</fullName>
    </submittedName>
</protein>
<sequence length="158" mass="18361">MVQMTMQQNILYIFRSGDQETYSSARANLRRGIAQAKYCYKQRIEEHFSSSDPRRMWQGIQTLTNYKSLRNMPPTSSASFPEELNHFYARFDRENKEIPIKFDLPPDEPPLTLSISDVYSTLSKLFKPIVSQLSANQLPVDPSVEQKLSWNTVKDSFD</sequence>
<evidence type="ECO:0000313" key="1">
    <source>
        <dbReference type="EMBL" id="KAK1885296.1"/>
    </source>
</evidence>